<gene>
    <name evidence="2" type="ORF">CVT26_006676</name>
</gene>
<dbReference type="AlphaFoldDB" id="A0A409Y2T1"/>
<dbReference type="OrthoDB" id="2107166at2759"/>
<feature type="compositionally biased region" description="Low complexity" evidence="1">
    <location>
        <begin position="106"/>
        <end position="121"/>
    </location>
</feature>
<evidence type="ECO:0000256" key="1">
    <source>
        <dbReference type="SAM" id="MobiDB-lite"/>
    </source>
</evidence>
<dbReference type="InParanoid" id="A0A409Y2T1"/>
<evidence type="ECO:0008006" key="4">
    <source>
        <dbReference type="Google" id="ProtNLM"/>
    </source>
</evidence>
<feature type="compositionally biased region" description="Polar residues" evidence="1">
    <location>
        <begin position="178"/>
        <end position="187"/>
    </location>
</feature>
<evidence type="ECO:0000313" key="3">
    <source>
        <dbReference type="Proteomes" id="UP000284706"/>
    </source>
</evidence>
<feature type="region of interest" description="Disordered" evidence="1">
    <location>
        <begin position="178"/>
        <end position="215"/>
    </location>
</feature>
<keyword evidence="3" id="KW-1185">Reference proteome</keyword>
<protein>
    <recommendedName>
        <fullName evidence="4">Carbohydrate-binding module family 50 protein</fullName>
    </recommendedName>
</protein>
<name>A0A409Y2T1_9AGAR</name>
<comment type="caution">
    <text evidence="2">The sequence shown here is derived from an EMBL/GenBank/DDBJ whole genome shotgun (WGS) entry which is preliminary data.</text>
</comment>
<feature type="region of interest" description="Disordered" evidence="1">
    <location>
        <begin position="54"/>
        <end position="128"/>
    </location>
</feature>
<reference evidence="2 3" key="1">
    <citation type="journal article" date="2018" name="Evol. Lett.">
        <title>Horizontal gene cluster transfer increased hallucinogenic mushroom diversity.</title>
        <authorList>
            <person name="Reynolds H.T."/>
            <person name="Vijayakumar V."/>
            <person name="Gluck-Thaler E."/>
            <person name="Korotkin H.B."/>
            <person name="Matheny P.B."/>
            <person name="Slot J.C."/>
        </authorList>
    </citation>
    <scope>NUCLEOTIDE SEQUENCE [LARGE SCALE GENOMIC DNA]</scope>
    <source>
        <strain evidence="2 3">SRW20</strain>
    </source>
</reference>
<accession>A0A409Y2T1</accession>
<organism evidence="2 3">
    <name type="scientific">Gymnopilus dilepis</name>
    <dbReference type="NCBI Taxonomy" id="231916"/>
    <lineage>
        <taxon>Eukaryota</taxon>
        <taxon>Fungi</taxon>
        <taxon>Dikarya</taxon>
        <taxon>Basidiomycota</taxon>
        <taxon>Agaricomycotina</taxon>
        <taxon>Agaricomycetes</taxon>
        <taxon>Agaricomycetidae</taxon>
        <taxon>Agaricales</taxon>
        <taxon>Agaricineae</taxon>
        <taxon>Hymenogastraceae</taxon>
        <taxon>Gymnopilus</taxon>
    </lineage>
</organism>
<proteinExistence type="predicted"/>
<dbReference type="EMBL" id="NHYE01001269">
    <property type="protein sequence ID" value="PPQ97283.1"/>
    <property type="molecule type" value="Genomic_DNA"/>
</dbReference>
<evidence type="ECO:0000313" key="2">
    <source>
        <dbReference type="EMBL" id="PPQ97283.1"/>
    </source>
</evidence>
<sequence length="215" mass="23525">MSRNWTHYEEDATRLPEGFRRVAYDADTRRYTFKDANGLLYHGEPGEEYGILTPIPPSHSAIEHTRPSAFAPEGERRLSPKSSPVTSSSPPPKTFHDILPPELIATPSVSKSTSESPSSSTIKAGSRMVNAVRKSTLPKMQGVVHTLRRSVTSIRKSKSPAFDNQNALYDDDMIGLIGNTSTSSVASSDRPPYPNGPRSIPPRRSTLDVNFTSAS</sequence>
<dbReference type="Proteomes" id="UP000284706">
    <property type="component" value="Unassembled WGS sequence"/>
</dbReference>